<dbReference type="EMBL" id="JAKLTQ010000025">
    <property type="protein sequence ID" value="MCG2624421.1"/>
    <property type="molecule type" value="Genomic_DNA"/>
</dbReference>
<keyword evidence="1" id="KW-0560">Oxidoreductase</keyword>
<gene>
    <name evidence="3" type="ORF">LVY72_21260</name>
</gene>
<dbReference type="InterPro" id="IPR002563">
    <property type="entry name" value="Flavin_Rdtase-like_dom"/>
</dbReference>
<name>A0ABS9LCL0_9MICC</name>
<reference evidence="3" key="1">
    <citation type="submission" date="2022-01" db="EMBL/GenBank/DDBJ databases">
        <authorList>
            <person name="Jo J.-H."/>
            <person name="Im W.-T."/>
        </authorList>
    </citation>
    <scope>NUCLEOTIDE SEQUENCE</scope>
    <source>
        <strain evidence="3">I2-34</strain>
    </source>
</reference>
<sequence length="173" mass="18674">MTTTTSVAAATAKSVDPAIFREAMTRFASGVTIVTTVDSEGRSHGFTATAFSSVSATPPLVLVCLDKSARCHPEFLRATEYSISILRSEHWDIAMRFASKIDDKFTSGFVSNEYGLSHLPDALVSLVCLPEQVIDAGDHTVLIGRVVSVELGDGAPAVFYGRKARELRDEQSF</sequence>
<dbReference type="Pfam" id="PF01613">
    <property type="entry name" value="Flavin_Reduct"/>
    <property type="match status" value="1"/>
</dbReference>
<dbReference type="Gene3D" id="2.30.110.10">
    <property type="entry name" value="Electron Transport, Fmn-binding Protein, Chain A"/>
    <property type="match status" value="1"/>
</dbReference>
<comment type="caution">
    <text evidence="3">The sequence shown here is derived from an EMBL/GenBank/DDBJ whole genome shotgun (WGS) entry which is preliminary data.</text>
</comment>
<feature type="domain" description="Flavin reductase like" evidence="2">
    <location>
        <begin position="24"/>
        <end position="166"/>
    </location>
</feature>
<evidence type="ECO:0000313" key="3">
    <source>
        <dbReference type="EMBL" id="MCG2624421.1"/>
    </source>
</evidence>
<evidence type="ECO:0000259" key="2">
    <source>
        <dbReference type="SMART" id="SM00903"/>
    </source>
</evidence>
<accession>A0ABS9LCL0</accession>
<dbReference type="SMART" id="SM00903">
    <property type="entry name" value="Flavin_Reduct"/>
    <property type="match status" value="1"/>
</dbReference>
<evidence type="ECO:0000313" key="4">
    <source>
        <dbReference type="Proteomes" id="UP001165368"/>
    </source>
</evidence>
<dbReference type="PANTHER" id="PTHR30466">
    <property type="entry name" value="FLAVIN REDUCTASE"/>
    <property type="match status" value="1"/>
</dbReference>
<dbReference type="PANTHER" id="PTHR30466:SF1">
    <property type="entry name" value="FMN REDUCTASE (NADH) RUTF"/>
    <property type="match status" value="1"/>
</dbReference>
<dbReference type="InterPro" id="IPR012349">
    <property type="entry name" value="Split_barrel_FMN-bd"/>
</dbReference>
<organism evidence="3 4">
    <name type="scientific">Arthrobacter hankyongi</name>
    <dbReference type="NCBI Taxonomy" id="2904801"/>
    <lineage>
        <taxon>Bacteria</taxon>
        <taxon>Bacillati</taxon>
        <taxon>Actinomycetota</taxon>
        <taxon>Actinomycetes</taxon>
        <taxon>Micrococcales</taxon>
        <taxon>Micrococcaceae</taxon>
        <taxon>Arthrobacter</taxon>
    </lineage>
</organism>
<dbReference type="InterPro" id="IPR050268">
    <property type="entry name" value="NADH-dep_flavin_reductase"/>
</dbReference>
<dbReference type="Proteomes" id="UP001165368">
    <property type="component" value="Unassembled WGS sequence"/>
</dbReference>
<protein>
    <submittedName>
        <fullName evidence="3">Flavin reductase family protein</fullName>
    </submittedName>
</protein>
<dbReference type="SUPFAM" id="SSF50475">
    <property type="entry name" value="FMN-binding split barrel"/>
    <property type="match status" value="1"/>
</dbReference>
<keyword evidence="4" id="KW-1185">Reference proteome</keyword>
<dbReference type="RefSeq" id="WP_237826289.1">
    <property type="nucleotide sequence ID" value="NZ_JAKLTQ010000025.1"/>
</dbReference>
<evidence type="ECO:0000256" key="1">
    <source>
        <dbReference type="ARBA" id="ARBA00023002"/>
    </source>
</evidence>
<proteinExistence type="predicted"/>